<reference evidence="2 3" key="1">
    <citation type="journal article" date="2018" name="Int. J. Syst. Evol. Microbiol.">
        <title>Parvibium lacunae gen. nov., sp. nov., a new member of the family Alcaligenaceae isolated from a freshwater pond.</title>
        <authorList>
            <person name="Chen W.M."/>
            <person name="Xie P.B."/>
            <person name="Hsu M.Y."/>
            <person name="Sheu S.Y."/>
        </authorList>
    </citation>
    <scope>NUCLEOTIDE SEQUENCE [LARGE SCALE GENOMIC DNA]</scope>
    <source>
        <strain evidence="2 3">KMB9</strain>
    </source>
</reference>
<dbReference type="Pfam" id="PF13439">
    <property type="entry name" value="Glyco_transf_4"/>
    <property type="match status" value="1"/>
</dbReference>
<feature type="domain" description="Glycosyltransferase subfamily 4-like N-terminal" evidence="1">
    <location>
        <begin position="22"/>
        <end position="196"/>
    </location>
</feature>
<proteinExistence type="predicted"/>
<comment type="caution">
    <text evidence="2">The sequence shown here is derived from an EMBL/GenBank/DDBJ whole genome shotgun (WGS) entry which is preliminary data.</text>
</comment>
<gene>
    <name evidence="2" type="ORF">DU000_06315</name>
</gene>
<protein>
    <submittedName>
        <fullName evidence="2">Glycosyltransferase family 1 protein</fullName>
    </submittedName>
</protein>
<dbReference type="GO" id="GO:0016757">
    <property type="term" value="F:glycosyltransferase activity"/>
    <property type="evidence" value="ECO:0007669"/>
    <property type="project" value="TreeGrafter"/>
</dbReference>
<organism evidence="2 3">
    <name type="scientific">Parvibium lacunae</name>
    <dbReference type="NCBI Taxonomy" id="1888893"/>
    <lineage>
        <taxon>Bacteria</taxon>
        <taxon>Pseudomonadati</taxon>
        <taxon>Pseudomonadota</taxon>
        <taxon>Betaproteobacteria</taxon>
        <taxon>Burkholderiales</taxon>
        <taxon>Alcaligenaceae</taxon>
        <taxon>Parvibium</taxon>
    </lineage>
</organism>
<dbReference type="Pfam" id="PF13692">
    <property type="entry name" value="Glyco_trans_1_4"/>
    <property type="match status" value="1"/>
</dbReference>
<dbReference type="InterPro" id="IPR028098">
    <property type="entry name" value="Glyco_trans_4-like_N"/>
</dbReference>
<name>A0A368L4M2_9BURK</name>
<accession>A0A368L4M2</accession>
<evidence type="ECO:0000259" key="1">
    <source>
        <dbReference type="Pfam" id="PF13439"/>
    </source>
</evidence>
<dbReference type="SUPFAM" id="SSF53756">
    <property type="entry name" value="UDP-Glycosyltransferase/glycogen phosphorylase"/>
    <property type="match status" value="1"/>
</dbReference>
<dbReference type="CDD" id="cd03801">
    <property type="entry name" value="GT4_PimA-like"/>
    <property type="match status" value="1"/>
</dbReference>
<keyword evidence="3" id="KW-1185">Reference proteome</keyword>
<dbReference type="AlphaFoldDB" id="A0A368L4M2"/>
<dbReference type="EMBL" id="QPGB01000002">
    <property type="protein sequence ID" value="RCS58423.1"/>
    <property type="molecule type" value="Genomic_DNA"/>
</dbReference>
<dbReference type="PANTHER" id="PTHR12526">
    <property type="entry name" value="GLYCOSYLTRANSFERASE"/>
    <property type="match status" value="1"/>
</dbReference>
<evidence type="ECO:0000313" key="3">
    <source>
        <dbReference type="Proteomes" id="UP000252357"/>
    </source>
</evidence>
<sequence length="394" mass="43785">MRPVATSDAPYIGLVRQRYNPFGGAERIIQRTILALHGIGHRVALYTREWAPAPDAPAVDKQEPTPDRIVLCQPRYLTKVGREKKFAEAVHAAVNRQPPALVQTHERIPGFDLYRAGDGVHATWLELCAEAAGKRRLWSQQLNPFHHYLVKTERALFTHPTLRAVICNSQLVQRDIQQRFGLPLAQLPLIRNGIDSNVFYPISPAQKAALRQQYLTALNIPPEAHVFLFVGSGYARKGVGRLMTVWPALPPHAHLIVIGQDRQFKQYQQRAREQAQIHLLGPQANVRAWYQLADCFVLPTLYDPFPNAALEAMACGLPVITTQTCGAAEVLTPDIGWIVPALDQAALTQALFLAASLSRDTLTNRGLRAAQLAQAYSLENMGQALGTLYQTILT</sequence>
<dbReference type="PANTHER" id="PTHR12526:SF623">
    <property type="entry name" value="WABG"/>
    <property type="match status" value="1"/>
</dbReference>
<dbReference type="Gene3D" id="3.40.50.2000">
    <property type="entry name" value="Glycogen Phosphorylase B"/>
    <property type="match status" value="2"/>
</dbReference>
<evidence type="ECO:0000313" key="2">
    <source>
        <dbReference type="EMBL" id="RCS58423.1"/>
    </source>
</evidence>
<keyword evidence="2" id="KW-0808">Transferase</keyword>
<dbReference type="Proteomes" id="UP000252357">
    <property type="component" value="Unassembled WGS sequence"/>
</dbReference>